<name>A0AA96GG05_9BACT</name>
<evidence type="ECO:0000256" key="1">
    <source>
        <dbReference type="ARBA" id="ARBA00010254"/>
    </source>
</evidence>
<keyword evidence="4 6" id="KW-0689">Ribosomal protein</keyword>
<organism evidence="7 8">
    <name type="scientific">Candidatus Nitrospira neomarina</name>
    <dbReference type="NCBI Taxonomy" id="3020899"/>
    <lineage>
        <taxon>Bacteria</taxon>
        <taxon>Pseudomonadati</taxon>
        <taxon>Nitrospirota</taxon>
        <taxon>Nitrospiria</taxon>
        <taxon>Nitrospirales</taxon>
        <taxon>Nitrospiraceae</taxon>
        <taxon>Nitrospira</taxon>
    </lineage>
</organism>
<dbReference type="Gene3D" id="2.40.50.140">
    <property type="entry name" value="Nucleic acid-binding proteins"/>
    <property type="match status" value="1"/>
</dbReference>
<gene>
    <name evidence="6 7" type="primary">rpsQ</name>
    <name evidence="7" type="ORF">PQG83_18205</name>
</gene>
<dbReference type="KEGG" id="nneo:PQG83_18205"/>
<dbReference type="GO" id="GO:0006412">
    <property type="term" value="P:translation"/>
    <property type="evidence" value="ECO:0007669"/>
    <property type="project" value="UniProtKB-UniRule"/>
</dbReference>
<dbReference type="EMBL" id="CP116968">
    <property type="protein sequence ID" value="WNM61659.1"/>
    <property type="molecule type" value="Genomic_DNA"/>
</dbReference>
<comment type="similarity">
    <text evidence="1 6">Belongs to the universal ribosomal protein uS17 family.</text>
</comment>
<dbReference type="NCBIfam" id="NF004123">
    <property type="entry name" value="PRK05610.1"/>
    <property type="match status" value="1"/>
</dbReference>
<dbReference type="PANTHER" id="PTHR10744:SF1">
    <property type="entry name" value="SMALL RIBOSOMAL SUBUNIT PROTEIN US17M"/>
    <property type="match status" value="1"/>
</dbReference>
<dbReference type="InterPro" id="IPR019984">
    <property type="entry name" value="Ribosomal_uS17_bact/chlr"/>
</dbReference>
<evidence type="ECO:0000256" key="6">
    <source>
        <dbReference type="HAMAP-Rule" id="MF_01345"/>
    </source>
</evidence>
<dbReference type="GO" id="GO:0003735">
    <property type="term" value="F:structural constituent of ribosome"/>
    <property type="evidence" value="ECO:0007669"/>
    <property type="project" value="UniProtKB-UniRule"/>
</dbReference>
<dbReference type="GO" id="GO:0019843">
    <property type="term" value="F:rRNA binding"/>
    <property type="evidence" value="ECO:0007669"/>
    <property type="project" value="UniProtKB-UniRule"/>
</dbReference>
<evidence type="ECO:0000313" key="7">
    <source>
        <dbReference type="EMBL" id="WNM61659.1"/>
    </source>
</evidence>
<dbReference type="SUPFAM" id="SSF50249">
    <property type="entry name" value="Nucleic acid-binding proteins"/>
    <property type="match status" value="1"/>
</dbReference>
<keyword evidence="5 6" id="KW-0687">Ribonucleoprotein</keyword>
<comment type="subunit">
    <text evidence="6">Part of the 30S ribosomal subunit.</text>
</comment>
<dbReference type="Pfam" id="PF00366">
    <property type="entry name" value="Ribosomal_S17"/>
    <property type="match status" value="1"/>
</dbReference>
<evidence type="ECO:0000256" key="2">
    <source>
        <dbReference type="ARBA" id="ARBA00022730"/>
    </source>
</evidence>
<dbReference type="NCBIfam" id="TIGR03635">
    <property type="entry name" value="uS17_bact"/>
    <property type="match status" value="1"/>
</dbReference>
<dbReference type="AlphaFoldDB" id="A0AA96GG05"/>
<sequence length="88" mass="10147">MTQTRALPRSLTGKVVSNKMQKTVVVEVIRIERHSLYGKVLRRKTKLKAHDEVNQCQIGDQVHIVYARPLSKTKHWRVSEVLSKRVAS</sequence>
<proteinExistence type="inferred from homology"/>
<evidence type="ECO:0000256" key="3">
    <source>
        <dbReference type="ARBA" id="ARBA00022884"/>
    </source>
</evidence>
<dbReference type="CDD" id="cd00364">
    <property type="entry name" value="Ribosomal_uS17"/>
    <property type="match status" value="1"/>
</dbReference>
<reference evidence="7 8" key="1">
    <citation type="submission" date="2023-01" db="EMBL/GenBank/DDBJ databases">
        <title>Cultivation and genomic characterization of new, ubiquitous marine nitrite-oxidizing bacteria from the Nitrospirales.</title>
        <authorList>
            <person name="Mueller A.J."/>
            <person name="Daebeler A."/>
            <person name="Herbold C.W."/>
            <person name="Kirkegaard R.H."/>
            <person name="Daims H."/>
        </authorList>
    </citation>
    <scope>NUCLEOTIDE SEQUENCE [LARGE SCALE GENOMIC DNA]</scope>
    <source>
        <strain evidence="7 8">DK</strain>
    </source>
</reference>
<dbReference type="GO" id="GO:0022627">
    <property type="term" value="C:cytosolic small ribosomal subunit"/>
    <property type="evidence" value="ECO:0007669"/>
    <property type="project" value="UniProtKB-UniRule"/>
</dbReference>
<keyword evidence="8" id="KW-1185">Reference proteome</keyword>
<evidence type="ECO:0000256" key="5">
    <source>
        <dbReference type="ARBA" id="ARBA00023274"/>
    </source>
</evidence>
<keyword evidence="3 6" id="KW-0694">RNA-binding</keyword>
<dbReference type="InterPro" id="IPR000266">
    <property type="entry name" value="Ribosomal_uS17"/>
</dbReference>
<dbReference type="RefSeq" id="WP_312744101.1">
    <property type="nucleotide sequence ID" value="NZ_CP116968.1"/>
</dbReference>
<dbReference type="InterPro" id="IPR012340">
    <property type="entry name" value="NA-bd_OB-fold"/>
</dbReference>
<dbReference type="HAMAP" id="MF_01345_B">
    <property type="entry name" value="Ribosomal_uS17_B"/>
    <property type="match status" value="1"/>
</dbReference>
<dbReference type="PANTHER" id="PTHR10744">
    <property type="entry name" value="40S RIBOSOMAL PROTEIN S11 FAMILY MEMBER"/>
    <property type="match status" value="1"/>
</dbReference>
<comment type="function">
    <text evidence="6">One of the primary rRNA binding proteins, it binds specifically to the 5'-end of 16S ribosomal RNA.</text>
</comment>
<evidence type="ECO:0000313" key="8">
    <source>
        <dbReference type="Proteomes" id="UP001302494"/>
    </source>
</evidence>
<accession>A0AA96GG05</accession>
<keyword evidence="2 6" id="KW-0699">rRNA-binding</keyword>
<protein>
    <recommendedName>
        <fullName evidence="6">Small ribosomal subunit protein uS17</fullName>
    </recommendedName>
</protein>
<dbReference type="Proteomes" id="UP001302494">
    <property type="component" value="Chromosome"/>
</dbReference>
<dbReference type="PRINTS" id="PR00973">
    <property type="entry name" value="RIBOSOMALS17"/>
</dbReference>
<evidence type="ECO:0000256" key="4">
    <source>
        <dbReference type="ARBA" id="ARBA00022980"/>
    </source>
</evidence>